<keyword evidence="1" id="KW-0812">Transmembrane</keyword>
<gene>
    <name evidence="4" type="primary">LOC115458909</name>
</gene>
<dbReference type="RefSeq" id="XP_030044616.1">
    <property type="nucleotide sequence ID" value="XM_030188756.1"/>
</dbReference>
<dbReference type="GO" id="GO:0005886">
    <property type="term" value="C:plasma membrane"/>
    <property type="evidence" value="ECO:0007669"/>
    <property type="project" value="TreeGrafter"/>
</dbReference>
<dbReference type="InterPro" id="IPR013783">
    <property type="entry name" value="Ig-like_fold"/>
</dbReference>
<organism evidence="3 4">
    <name type="scientific">Microcaecilia unicolor</name>
    <dbReference type="NCBI Taxonomy" id="1415580"/>
    <lineage>
        <taxon>Eukaryota</taxon>
        <taxon>Metazoa</taxon>
        <taxon>Chordata</taxon>
        <taxon>Craniata</taxon>
        <taxon>Vertebrata</taxon>
        <taxon>Euteleostomi</taxon>
        <taxon>Amphibia</taxon>
        <taxon>Gymnophiona</taxon>
        <taxon>Siphonopidae</taxon>
        <taxon>Microcaecilia</taxon>
    </lineage>
</organism>
<dbReference type="Pfam" id="PF09294">
    <property type="entry name" value="Interfer-bind"/>
    <property type="match status" value="1"/>
</dbReference>
<dbReference type="PANTHER" id="PTHR20859">
    <property type="entry name" value="INTERFERON/INTERLEUKIN RECEPTOR"/>
    <property type="match status" value="1"/>
</dbReference>
<dbReference type="InterPro" id="IPR036116">
    <property type="entry name" value="FN3_sf"/>
</dbReference>
<feature type="domain" description="Fibronectin type-III" evidence="2">
    <location>
        <begin position="12"/>
        <end position="107"/>
    </location>
</feature>
<dbReference type="SMART" id="SM00060">
    <property type="entry name" value="FN3"/>
    <property type="match status" value="2"/>
</dbReference>
<dbReference type="InParanoid" id="A0A6P7WTU4"/>
<dbReference type="Proteomes" id="UP000515156">
    <property type="component" value="Unplaced"/>
</dbReference>
<keyword evidence="3" id="KW-1185">Reference proteome</keyword>
<dbReference type="InterPro" id="IPR050650">
    <property type="entry name" value="Type-II_Cytokine-TF_Rcpt"/>
</dbReference>
<dbReference type="PROSITE" id="PS50853">
    <property type="entry name" value="FN3"/>
    <property type="match status" value="2"/>
</dbReference>
<dbReference type="Pfam" id="PF01108">
    <property type="entry name" value="Tissue_fac"/>
    <property type="match status" value="1"/>
</dbReference>
<evidence type="ECO:0000256" key="1">
    <source>
        <dbReference type="SAM" id="Phobius"/>
    </source>
</evidence>
<accession>A0A6P7WTU4</accession>
<feature type="domain" description="Fibronectin type-III" evidence="2">
    <location>
        <begin position="108"/>
        <end position="199"/>
    </location>
</feature>
<feature type="transmembrane region" description="Helical" evidence="1">
    <location>
        <begin position="210"/>
        <end position="227"/>
    </location>
</feature>
<keyword evidence="1" id="KW-1133">Transmembrane helix</keyword>
<dbReference type="CDD" id="cd00063">
    <property type="entry name" value="FN3"/>
    <property type="match status" value="2"/>
</dbReference>
<dbReference type="Gene3D" id="2.60.40.10">
    <property type="entry name" value="Immunoglobulins"/>
    <property type="match status" value="2"/>
</dbReference>
<dbReference type="GO" id="GO:0004896">
    <property type="term" value="F:cytokine receptor activity"/>
    <property type="evidence" value="ECO:0007669"/>
    <property type="project" value="TreeGrafter"/>
</dbReference>
<dbReference type="OrthoDB" id="9932619at2759"/>
<keyword evidence="1" id="KW-0472">Membrane</keyword>
<protein>
    <submittedName>
        <fullName evidence="4">Interferon gamma receptor 2-like</fullName>
    </submittedName>
</protein>
<reference evidence="4" key="1">
    <citation type="submission" date="2025-08" db="UniProtKB">
        <authorList>
            <consortium name="RefSeq"/>
        </authorList>
    </citation>
    <scope>IDENTIFICATION</scope>
</reference>
<dbReference type="FunCoup" id="A0A6P7WTU4">
    <property type="interactions" value="760"/>
</dbReference>
<feature type="non-terminal residue" evidence="4">
    <location>
        <position position="1"/>
    </location>
</feature>
<dbReference type="InterPro" id="IPR003961">
    <property type="entry name" value="FN3_dom"/>
</dbReference>
<evidence type="ECO:0000313" key="4">
    <source>
        <dbReference type="RefSeq" id="XP_030044616.1"/>
    </source>
</evidence>
<dbReference type="SUPFAM" id="SSF49265">
    <property type="entry name" value="Fibronectin type III"/>
    <property type="match status" value="2"/>
</dbReference>
<dbReference type="GeneID" id="115458909"/>
<name>A0A6P7WTU4_9AMPH</name>
<evidence type="ECO:0000313" key="3">
    <source>
        <dbReference type="Proteomes" id="UP000515156"/>
    </source>
</evidence>
<proteinExistence type="predicted"/>
<dbReference type="PANTHER" id="PTHR20859:SF46">
    <property type="entry name" value="INTERFERON GAMMA RECEPTOR 2"/>
    <property type="match status" value="1"/>
</dbReference>
<dbReference type="KEGG" id="muo:115458909"/>
<sequence>SLITDPLPKLPAPQNVKIHSYNLNRVLSWDPVLVENGTGKVTYEVEFQGCNSTDWTQINCLKITETQCDFTNAFLEFWRVFLRVRTVNNQSESAWVSTTEFQATRDTIVGPPTSVKVTSDYGLLTVTFSPPFEKISELKYYVYYWKNNAEKKVKGTQSTSVTLRDLYSWTEYCLQVFAEYSERNGTLSEPVCNKTTATARAAAIYKAAKIFTVPIIVFILVVGYFTLKQKFFEVIKRWISPPFRIPSHIEEYLNEPKEHVLLAVQEKGSFTEDHYDTLSVVSRD</sequence>
<dbReference type="AlphaFoldDB" id="A0A6P7WTU4"/>
<evidence type="ECO:0000259" key="2">
    <source>
        <dbReference type="PROSITE" id="PS50853"/>
    </source>
</evidence>
<dbReference type="InterPro" id="IPR015373">
    <property type="entry name" value="Interferon/interleukin_rcp_dom"/>
</dbReference>